<feature type="chain" id="PRO_5040131433" evidence="2">
    <location>
        <begin position="23"/>
        <end position="564"/>
    </location>
</feature>
<accession>A0A9P8Q7B6</accession>
<keyword evidence="1" id="KW-1133">Transmembrane helix</keyword>
<feature type="transmembrane region" description="Helical" evidence="1">
    <location>
        <begin position="389"/>
        <end position="414"/>
    </location>
</feature>
<comment type="caution">
    <text evidence="3">The sequence shown here is derived from an EMBL/GenBank/DDBJ whole genome shotgun (WGS) entry which is preliminary data.</text>
</comment>
<feature type="transmembrane region" description="Helical" evidence="1">
    <location>
        <begin position="523"/>
        <end position="550"/>
    </location>
</feature>
<organism evidence="3 4">
    <name type="scientific">Wickerhamomyces pijperi</name>
    <name type="common">Yeast</name>
    <name type="synonym">Pichia pijperi</name>
    <dbReference type="NCBI Taxonomy" id="599730"/>
    <lineage>
        <taxon>Eukaryota</taxon>
        <taxon>Fungi</taxon>
        <taxon>Dikarya</taxon>
        <taxon>Ascomycota</taxon>
        <taxon>Saccharomycotina</taxon>
        <taxon>Saccharomycetes</taxon>
        <taxon>Phaffomycetales</taxon>
        <taxon>Wickerhamomycetaceae</taxon>
        <taxon>Wickerhamomyces</taxon>
    </lineage>
</organism>
<keyword evidence="2" id="KW-0732">Signal</keyword>
<keyword evidence="4" id="KW-1185">Reference proteome</keyword>
<evidence type="ECO:0000256" key="2">
    <source>
        <dbReference type="SAM" id="SignalP"/>
    </source>
</evidence>
<feature type="transmembrane region" description="Helical" evidence="1">
    <location>
        <begin position="243"/>
        <end position="263"/>
    </location>
</feature>
<feature type="transmembrane region" description="Helical" evidence="1">
    <location>
        <begin position="485"/>
        <end position="503"/>
    </location>
</feature>
<reference evidence="3" key="1">
    <citation type="journal article" date="2021" name="Open Biol.">
        <title>Shared evolutionary footprints suggest mitochondrial oxidative damage underlies multiple complex I losses in fungi.</title>
        <authorList>
            <person name="Schikora-Tamarit M.A."/>
            <person name="Marcet-Houben M."/>
            <person name="Nosek J."/>
            <person name="Gabaldon T."/>
        </authorList>
    </citation>
    <scope>NUCLEOTIDE SEQUENCE</scope>
    <source>
        <strain evidence="3">CBS2887</strain>
    </source>
</reference>
<keyword evidence="1" id="KW-0812">Transmembrane</keyword>
<keyword evidence="1" id="KW-0472">Membrane</keyword>
<dbReference type="AlphaFoldDB" id="A0A9P8Q7B6"/>
<feature type="transmembrane region" description="Helical" evidence="1">
    <location>
        <begin position="434"/>
        <end position="454"/>
    </location>
</feature>
<evidence type="ECO:0000313" key="3">
    <source>
        <dbReference type="EMBL" id="KAH3684435.1"/>
    </source>
</evidence>
<dbReference type="EMBL" id="JAEUBG010002508">
    <property type="protein sequence ID" value="KAH3684435.1"/>
    <property type="molecule type" value="Genomic_DNA"/>
</dbReference>
<name>A0A9P8Q7B6_WICPI</name>
<proteinExistence type="predicted"/>
<evidence type="ECO:0000256" key="1">
    <source>
        <dbReference type="SAM" id="Phobius"/>
    </source>
</evidence>
<feature type="signal peptide" evidence="2">
    <location>
        <begin position="1"/>
        <end position="22"/>
    </location>
</feature>
<dbReference type="Proteomes" id="UP000774326">
    <property type="component" value="Unassembled WGS sequence"/>
</dbReference>
<gene>
    <name evidence="3" type="ORF">WICPIJ_004589</name>
</gene>
<evidence type="ECO:0000313" key="4">
    <source>
        <dbReference type="Proteomes" id="UP000774326"/>
    </source>
</evidence>
<protein>
    <submittedName>
        <fullName evidence="3">Uncharacterized protein</fullName>
    </submittedName>
</protein>
<reference evidence="3" key="2">
    <citation type="submission" date="2021-01" db="EMBL/GenBank/DDBJ databases">
        <authorList>
            <person name="Schikora-Tamarit M.A."/>
        </authorList>
    </citation>
    <scope>NUCLEOTIDE SEQUENCE</scope>
    <source>
        <strain evidence="3">CBS2887</strain>
    </source>
</reference>
<feature type="transmembrane region" description="Helical" evidence="1">
    <location>
        <begin position="326"/>
        <end position="347"/>
    </location>
</feature>
<sequence>MIFPALSSVILFLLSLVTLSSAGLIQWSPHESLNCQHLITDFPLELYINKTQETDIYQSNLNLLHTDLVFFKLANVVPADWVFNDTVQALNETLNADFDKQLLTVTVEKTDVTSFDFSNENAITNYTKNIRSDRLYNNHLKYEVPSSGFYCVYMKHSMEFNETLSIEYTRYNKIGEMSWNETLYDTYTYNATDGEYYSALGLIRADMHESYYKAIQFLIKPVLYMHTENIGTKQYTQHIFNRLLMFAIAFFPCSMLLGAALYVSNLHFPGYSRHVHTGNALQWFGLLTLLTVFREIITLLQLSVIQSTTPIMGPTLDTFRLFRDDSLGFLLFILMILAEGSFFAIAVTRHGYSVTCSVKEGNQEKYRRVETNCCFPLTYRKDENNVRTFIFGLHAAIKIFFFHFILFVYVFSYVGRVSPLIPGTDEVSQSFQGYLKFIGGLIAILCIVVLIWLWKIAHENTDPPLPLNAIDRSIEEIQLQHRLRYRIWIGCVCISFLGFYFLFLNLMENFHIGQTITERDAGIISWGSLLYSGIDILFYSWCILLVIIIWSKDILSAVLTAIYR</sequence>
<feature type="transmembrane region" description="Helical" evidence="1">
    <location>
        <begin position="283"/>
        <end position="306"/>
    </location>
</feature>